<dbReference type="GO" id="GO:0003984">
    <property type="term" value="F:acetolactate synthase activity"/>
    <property type="evidence" value="ECO:0007669"/>
    <property type="project" value="UniProtKB-EC"/>
</dbReference>
<keyword evidence="6" id="KW-0285">Flavoprotein</keyword>
<reference evidence="18" key="1">
    <citation type="submission" date="2019-02" db="EMBL/GenBank/DDBJ databases">
        <authorList>
            <person name="Gruber-Vodicka R. H."/>
            <person name="Seah K. B. B."/>
        </authorList>
    </citation>
    <scope>NUCLEOTIDE SEQUENCE</scope>
    <source>
        <strain evidence="18">BECK_BZ125</strain>
        <strain evidence="19">BECK_BZ126</strain>
    </source>
</reference>
<keyword evidence="10 14" id="KW-0460">Magnesium</keyword>
<keyword evidence="7 14" id="KW-0808">Transferase</keyword>
<protein>
    <recommendedName>
        <fullName evidence="4 14">Acetolactate synthase</fullName>
        <ecNumber evidence="4 14">2.2.1.6</ecNumber>
    </recommendedName>
</protein>
<dbReference type="InterPro" id="IPR029061">
    <property type="entry name" value="THDP-binding"/>
</dbReference>
<comment type="cofactor">
    <cofactor evidence="14">
        <name>thiamine diphosphate</name>
        <dbReference type="ChEBI" id="CHEBI:58937"/>
    </cofactor>
    <text evidence="14">Binds 1 thiamine pyrophosphate per subunit.</text>
</comment>
<gene>
    <name evidence="18" type="ORF">BECKTC1821E_GA0114239_100573</name>
    <name evidence="19" type="ORF">BECKTC1821F_GA0114240_100452</name>
</gene>
<dbReference type="FunFam" id="3.40.50.970:FF:000007">
    <property type="entry name" value="Acetolactate synthase"/>
    <property type="match status" value="1"/>
</dbReference>
<comment type="catalytic activity">
    <reaction evidence="13 14">
        <text>2 pyruvate + H(+) = (2S)-2-acetolactate + CO2</text>
        <dbReference type="Rhea" id="RHEA:25249"/>
        <dbReference type="ChEBI" id="CHEBI:15361"/>
        <dbReference type="ChEBI" id="CHEBI:15378"/>
        <dbReference type="ChEBI" id="CHEBI:16526"/>
        <dbReference type="ChEBI" id="CHEBI:58476"/>
        <dbReference type="EC" id="2.2.1.6"/>
    </reaction>
</comment>
<dbReference type="GO" id="GO:0000287">
    <property type="term" value="F:magnesium ion binding"/>
    <property type="evidence" value="ECO:0007669"/>
    <property type="project" value="UniProtKB-UniRule"/>
</dbReference>
<evidence type="ECO:0000313" key="19">
    <source>
        <dbReference type="EMBL" id="VFK54185.1"/>
    </source>
</evidence>
<evidence type="ECO:0000256" key="4">
    <source>
        <dbReference type="ARBA" id="ARBA00013145"/>
    </source>
</evidence>
<dbReference type="CDD" id="cd02015">
    <property type="entry name" value="TPP_AHAS"/>
    <property type="match status" value="1"/>
</dbReference>
<evidence type="ECO:0000256" key="8">
    <source>
        <dbReference type="ARBA" id="ARBA00022723"/>
    </source>
</evidence>
<dbReference type="EMBL" id="CAADFW010000004">
    <property type="protein sequence ID" value="VFK54185.1"/>
    <property type="molecule type" value="Genomic_DNA"/>
</dbReference>
<keyword evidence="8 14" id="KW-0479">Metal-binding</keyword>
<dbReference type="InterPro" id="IPR029035">
    <property type="entry name" value="DHS-like_NAD/FAD-binding_dom"/>
</dbReference>
<keyword evidence="12 14" id="KW-0100">Branched-chain amino acid biosynthesis</keyword>
<dbReference type="PROSITE" id="PS00187">
    <property type="entry name" value="TPP_ENZYMES"/>
    <property type="match status" value="1"/>
</dbReference>
<organism evidence="18">
    <name type="scientific">Candidatus Kentrum sp. TC</name>
    <dbReference type="NCBI Taxonomy" id="2126339"/>
    <lineage>
        <taxon>Bacteria</taxon>
        <taxon>Pseudomonadati</taxon>
        <taxon>Pseudomonadota</taxon>
        <taxon>Gammaproteobacteria</taxon>
        <taxon>Candidatus Kentrum</taxon>
    </lineage>
</organism>
<name>A0A450YE83_9GAMM</name>
<evidence type="ECO:0000313" key="18">
    <source>
        <dbReference type="EMBL" id="VFK39856.1"/>
    </source>
</evidence>
<evidence type="ECO:0000256" key="11">
    <source>
        <dbReference type="ARBA" id="ARBA00023052"/>
    </source>
</evidence>
<comment type="similarity">
    <text evidence="3 14">Belongs to the TPP enzyme family.</text>
</comment>
<evidence type="ECO:0000256" key="1">
    <source>
        <dbReference type="ARBA" id="ARBA00004974"/>
    </source>
</evidence>
<dbReference type="InterPro" id="IPR011766">
    <property type="entry name" value="TPP_enzyme_TPP-bd"/>
</dbReference>
<evidence type="ECO:0000256" key="7">
    <source>
        <dbReference type="ARBA" id="ARBA00022679"/>
    </source>
</evidence>
<dbReference type="FunFam" id="3.40.50.1220:FF:000008">
    <property type="entry name" value="Acetolactate synthase"/>
    <property type="match status" value="1"/>
</dbReference>
<dbReference type="Gene3D" id="3.40.50.970">
    <property type="match status" value="2"/>
</dbReference>
<evidence type="ECO:0000259" key="16">
    <source>
        <dbReference type="Pfam" id="PF02775"/>
    </source>
</evidence>
<dbReference type="NCBIfam" id="TIGR00118">
    <property type="entry name" value="acolac_lg"/>
    <property type="match status" value="1"/>
</dbReference>
<keyword evidence="9" id="KW-0274">FAD</keyword>
<accession>A0A450YE83</accession>
<comment type="cofactor">
    <cofactor evidence="14">
        <name>Mg(2+)</name>
        <dbReference type="ChEBI" id="CHEBI:18420"/>
    </cofactor>
    <text evidence="14">Binds 1 Mg(2+) ion per subunit.</text>
</comment>
<evidence type="ECO:0000256" key="12">
    <source>
        <dbReference type="ARBA" id="ARBA00023304"/>
    </source>
</evidence>
<dbReference type="GO" id="GO:0005948">
    <property type="term" value="C:acetolactate synthase complex"/>
    <property type="evidence" value="ECO:0007669"/>
    <property type="project" value="UniProtKB-ARBA"/>
</dbReference>
<dbReference type="InterPro" id="IPR000399">
    <property type="entry name" value="TPP-bd_CS"/>
</dbReference>
<feature type="domain" description="Thiamine pyrophosphate enzyme N-terminal TPP-binding" evidence="17">
    <location>
        <begin position="45"/>
        <end position="158"/>
    </location>
</feature>
<dbReference type="Gene3D" id="3.40.50.1220">
    <property type="entry name" value="TPP-binding domain"/>
    <property type="match status" value="1"/>
</dbReference>
<evidence type="ECO:0000256" key="3">
    <source>
        <dbReference type="ARBA" id="ARBA00007812"/>
    </source>
</evidence>
<dbReference type="EMBL" id="CAADFT010000005">
    <property type="protein sequence ID" value="VFK39856.1"/>
    <property type="molecule type" value="Genomic_DNA"/>
</dbReference>
<dbReference type="GO" id="GO:0009099">
    <property type="term" value="P:L-valine biosynthetic process"/>
    <property type="evidence" value="ECO:0007669"/>
    <property type="project" value="UniProtKB-UniPathway"/>
</dbReference>
<dbReference type="PANTHER" id="PTHR18968">
    <property type="entry name" value="THIAMINE PYROPHOSPHATE ENZYMES"/>
    <property type="match status" value="1"/>
</dbReference>
<comment type="pathway">
    <text evidence="1 14">Amino-acid biosynthesis; L-isoleucine biosynthesis; L-isoleucine from 2-oxobutanoate: step 1/4.</text>
</comment>
<feature type="domain" description="Thiamine pyrophosphate enzyme TPP-binding" evidence="16">
    <location>
        <begin position="432"/>
        <end position="580"/>
    </location>
</feature>
<dbReference type="GO" id="GO:0050660">
    <property type="term" value="F:flavin adenine dinucleotide binding"/>
    <property type="evidence" value="ECO:0007669"/>
    <property type="project" value="InterPro"/>
</dbReference>
<dbReference type="GO" id="GO:0009097">
    <property type="term" value="P:isoleucine biosynthetic process"/>
    <property type="evidence" value="ECO:0007669"/>
    <property type="project" value="UniProtKB-UniPathway"/>
</dbReference>
<dbReference type="AlphaFoldDB" id="A0A450YE83"/>
<dbReference type="InterPro" id="IPR012000">
    <property type="entry name" value="Thiamin_PyroP_enz_cen_dom"/>
</dbReference>
<dbReference type="Pfam" id="PF02776">
    <property type="entry name" value="TPP_enzyme_N"/>
    <property type="match status" value="1"/>
</dbReference>
<dbReference type="InterPro" id="IPR012846">
    <property type="entry name" value="Acetolactate_synth_lsu"/>
</dbReference>
<dbReference type="EC" id="2.2.1.6" evidence="4 14"/>
<keyword evidence="5 14" id="KW-0028">Amino-acid biosynthesis</keyword>
<evidence type="ECO:0000259" key="17">
    <source>
        <dbReference type="Pfam" id="PF02776"/>
    </source>
</evidence>
<evidence type="ECO:0000256" key="14">
    <source>
        <dbReference type="RuleBase" id="RU003591"/>
    </source>
</evidence>
<sequence length="613" mass="68567">MDYRSTPSSVPWNIDPRLYNHGDDWFFNHTVDSHGNWRDKDMRLTGAQIIVQFLKDEGVEYVFGYPGGSVLHIYDEIYKQNHMKHILVRHEQGATHMADGFARATGKPGVVLVTSGPGVTNAVTGIATAYLDSTPMVVISGQVPKNLIGNDAFQEVDCVGITRPCVKHNFMVKDVTELAPILRKAFYVATTGRPGPVVVDVPKDITAETAEYEYPKTVEMRSYNPVVSGHSGQIRRALDLILSARRPMIYTGGGVILDNASELLTTFTRMLGAPITNTLMGLGSFPGTDRQFLGMLGMHGTYEANMAMHECDVLIAIGARFDDRITGDIESFCPYARIVHVDIDPSSIAKNVRVDIPIVGSVTNVLTEFTHRMETSGRRPDSRALAAWWDRIERWRAVESLNYERSDATIKPQYVLEKLFEITKGEAFVTSDVGQHQMWVAQHYKFDAPRRWINSGGLGTMGFGMPAALGAKIAHPDETVVCVTGDGSIQMCIQELSTARQYNLPIKIISLNNRYLGMIRQWQEFFYDNRYSQSYLESLPDFPKLVESYGHAGMRIEKPGEVEGALRKALAMEDRLVFMEFLTDSTENVYPMMAAGRAHNEMLLSEQSRVENL</sequence>
<dbReference type="Pfam" id="PF00205">
    <property type="entry name" value="TPP_enzyme_M"/>
    <property type="match status" value="1"/>
</dbReference>
<comment type="pathway">
    <text evidence="2 14">Amino-acid biosynthesis; L-valine biosynthesis; L-valine from pyruvate: step 1/4.</text>
</comment>
<evidence type="ECO:0000259" key="15">
    <source>
        <dbReference type="Pfam" id="PF00205"/>
    </source>
</evidence>
<feature type="domain" description="Thiamine pyrophosphate enzyme central" evidence="15">
    <location>
        <begin position="234"/>
        <end position="368"/>
    </location>
</feature>
<dbReference type="InterPro" id="IPR045229">
    <property type="entry name" value="TPP_enz"/>
</dbReference>
<dbReference type="GO" id="GO:0030976">
    <property type="term" value="F:thiamine pyrophosphate binding"/>
    <property type="evidence" value="ECO:0007669"/>
    <property type="project" value="UniProtKB-UniRule"/>
</dbReference>
<evidence type="ECO:0000256" key="2">
    <source>
        <dbReference type="ARBA" id="ARBA00005025"/>
    </source>
</evidence>
<dbReference type="PANTHER" id="PTHR18968:SF13">
    <property type="entry name" value="ACETOLACTATE SYNTHASE CATALYTIC SUBUNIT, MITOCHONDRIAL"/>
    <property type="match status" value="1"/>
</dbReference>
<dbReference type="CDD" id="cd07035">
    <property type="entry name" value="TPP_PYR_POX_like"/>
    <property type="match status" value="1"/>
</dbReference>
<dbReference type="Pfam" id="PF02775">
    <property type="entry name" value="TPP_enzyme_C"/>
    <property type="match status" value="1"/>
</dbReference>
<evidence type="ECO:0000256" key="9">
    <source>
        <dbReference type="ARBA" id="ARBA00022827"/>
    </source>
</evidence>
<dbReference type="FunFam" id="3.40.50.970:FF:000016">
    <property type="entry name" value="Acetolactate synthase"/>
    <property type="match status" value="1"/>
</dbReference>
<dbReference type="SUPFAM" id="SSF52518">
    <property type="entry name" value="Thiamin diphosphate-binding fold (THDP-binding)"/>
    <property type="match status" value="2"/>
</dbReference>
<evidence type="ECO:0000256" key="5">
    <source>
        <dbReference type="ARBA" id="ARBA00022605"/>
    </source>
</evidence>
<evidence type="ECO:0000256" key="10">
    <source>
        <dbReference type="ARBA" id="ARBA00022842"/>
    </source>
</evidence>
<evidence type="ECO:0000256" key="13">
    <source>
        <dbReference type="ARBA" id="ARBA00048670"/>
    </source>
</evidence>
<proteinExistence type="inferred from homology"/>
<dbReference type="SUPFAM" id="SSF52467">
    <property type="entry name" value="DHS-like NAD/FAD-binding domain"/>
    <property type="match status" value="1"/>
</dbReference>
<keyword evidence="11 14" id="KW-0786">Thiamine pyrophosphate</keyword>
<dbReference type="UniPathway" id="UPA00047">
    <property type="reaction ID" value="UER00055"/>
</dbReference>
<dbReference type="InterPro" id="IPR039368">
    <property type="entry name" value="AHAS_TPP"/>
</dbReference>
<dbReference type="InterPro" id="IPR012001">
    <property type="entry name" value="Thiamin_PyroP_enz_TPP-bd_dom"/>
</dbReference>
<dbReference type="UniPathway" id="UPA00049">
    <property type="reaction ID" value="UER00059"/>
</dbReference>
<evidence type="ECO:0000256" key="6">
    <source>
        <dbReference type="ARBA" id="ARBA00022630"/>
    </source>
</evidence>